<feature type="domain" description="SUZ" evidence="4">
    <location>
        <begin position="50"/>
        <end position="122"/>
    </location>
</feature>
<organism evidence="6 7">
    <name type="scientific">Melipona quadrifasciata</name>
    <dbReference type="NCBI Taxonomy" id="166423"/>
    <lineage>
        <taxon>Eukaryota</taxon>
        <taxon>Metazoa</taxon>
        <taxon>Ecdysozoa</taxon>
        <taxon>Arthropoda</taxon>
        <taxon>Hexapoda</taxon>
        <taxon>Insecta</taxon>
        <taxon>Pterygota</taxon>
        <taxon>Neoptera</taxon>
        <taxon>Endopterygota</taxon>
        <taxon>Hymenoptera</taxon>
        <taxon>Apocrita</taxon>
        <taxon>Aculeata</taxon>
        <taxon>Apoidea</taxon>
        <taxon>Anthophila</taxon>
        <taxon>Apidae</taxon>
        <taxon>Melipona</taxon>
    </lineage>
</organism>
<evidence type="ECO:0000256" key="2">
    <source>
        <dbReference type="ARBA" id="ARBA00044802"/>
    </source>
</evidence>
<sequence length="168" mass="18776">MSAVDDILESWEEIEESEVLDKKLDALQLNAVEALEEIESSSFKSSHNMGTRMIMLGEDGMRSQYVPPKPTVKILKRPTRDSQGSGDGPLVNGDKPKQPIKSLKQREQEYAEARKRILGEEKSPEEKLMQEINKIQPKSITPSSSGLPSNVIRMPTGPDGTRGFNVRR</sequence>
<proteinExistence type="inferred from homology"/>
<feature type="domain" description="SUZ-C" evidence="5">
    <location>
        <begin position="123"/>
        <end position="168"/>
    </location>
</feature>
<dbReference type="AlphaFoldDB" id="A0A0N0BEE6"/>
<name>A0A0N0BEE6_9HYME</name>
<dbReference type="PANTHER" id="PTHR31796">
    <property type="entry name" value="SUZ DOMAIN-CONTAINING PROTEIN 1"/>
    <property type="match status" value="1"/>
</dbReference>
<dbReference type="OrthoDB" id="5373615at2759"/>
<protein>
    <recommendedName>
        <fullName evidence="2">SUZ RNA-binding domain-containing</fullName>
    </recommendedName>
</protein>
<feature type="region of interest" description="Disordered" evidence="3">
    <location>
        <begin position="60"/>
        <end position="168"/>
    </location>
</feature>
<evidence type="ECO:0000256" key="1">
    <source>
        <dbReference type="ARBA" id="ARBA00007124"/>
    </source>
</evidence>
<dbReference type="PANTHER" id="PTHR31796:SF2">
    <property type="entry name" value="SUZ DOMAIN-CONTAINING PROTEIN 1"/>
    <property type="match status" value="1"/>
</dbReference>
<dbReference type="PROSITE" id="PS51938">
    <property type="entry name" value="SUZ_C"/>
    <property type="match status" value="1"/>
</dbReference>
<dbReference type="InterPro" id="IPR039228">
    <property type="entry name" value="SZRD1"/>
</dbReference>
<dbReference type="Pfam" id="PF12752">
    <property type="entry name" value="SUZ"/>
    <property type="match status" value="1"/>
</dbReference>
<dbReference type="InterPro" id="IPR024771">
    <property type="entry name" value="SUZ"/>
</dbReference>
<dbReference type="Pfam" id="PF12901">
    <property type="entry name" value="SUZ-C"/>
    <property type="match status" value="1"/>
</dbReference>
<evidence type="ECO:0000256" key="3">
    <source>
        <dbReference type="SAM" id="MobiDB-lite"/>
    </source>
</evidence>
<accession>A0A0N0BEE6</accession>
<gene>
    <name evidence="6" type="ORF">WN51_01738</name>
</gene>
<dbReference type="InterPro" id="IPR024642">
    <property type="entry name" value="SUZ-C"/>
</dbReference>
<evidence type="ECO:0000313" key="7">
    <source>
        <dbReference type="Proteomes" id="UP000053105"/>
    </source>
</evidence>
<dbReference type="PROSITE" id="PS51673">
    <property type="entry name" value="SUZ"/>
    <property type="match status" value="1"/>
</dbReference>
<evidence type="ECO:0000313" key="6">
    <source>
        <dbReference type="EMBL" id="KOX71464.1"/>
    </source>
</evidence>
<reference evidence="6 7" key="1">
    <citation type="submission" date="2015-07" db="EMBL/GenBank/DDBJ databases">
        <title>The genome of Melipona quadrifasciata.</title>
        <authorList>
            <person name="Pan H."/>
            <person name="Kapheim K."/>
        </authorList>
    </citation>
    <scope>NUCLEOTIDE SEQUENCE [LARGE SCALE GENOMIC DNA]</scope>
    <source>
        <strain evidence="6">0111107301</strain>
        <tissue evidence="6">Whole body</tissue>
    </source>
</reference>
<evidence type="ECO:0000259" key="5">
    <source>
        <dbReference type="PROSITE" id="PS51938"/>
    </source>
</evidence>
<dbReference type="Proteomes" id="UP000053105">
    <property type="component" value="Unassembled WGS sequence"/>
</dbReference>
<feature type="compositionally biased region" description="Polar residues" evidence="3">
    <location>
        <begin position="136"/>
        <end position="148"/>
    </location>
</feature>
<dbReference type="EMBL" id="KQ435840">
    <property type="protein sequence ID" value="KOX71464.1"/>
    <property type="molecule type" value="Genomic_DNA"/>
</dbReference>
<comment type="similarity">
    <text evidence="1">Belongs to the SZRD1 family.</text>
</comment>
<keyword evidence="7" id="KW-1185">Reference proteome</keyword>
<feature type="compositionally biased region" description="Basic and acidic residues" evidence="3">
    <location>
        <begin position="104"/>
        <end position="129"/>
    </location>
</feature>
<evidence type="ECO:0000259" key="4">
    <source>
        <dbReference type="PROSITE" id="PS51673"/>
    </source>
</evidence>
<dbReference type="STRING" id="166423.A0A0N0BEE6"/>